<dbReference type="SUPFAM" id="SSF51735">
    <property type="entry name" value="NAD(P)-binding Rossmann-fold domains"/>
    <property type="match status" value="1"/>
</dbReference>
<name>A0AAV9Z0L9_9AGAR</name>
<comment type="caution">
    <text evidence="3">The sequence shown here is derived from an EMBL/GenBank/DDBJ whole genome shotgun (WGS) entry which is preliminary data.</text>
</comment>
<keyword evidence="1" id="KW-0444">Lipid biosynthesis</keyword>
<accession>A0AAV9Z0L9</accession>
<comment type="similarity">
    <text evidence="1">Belongs to the fatty acyl-CoA reductase family.</text>
</comment>
<dbReference type="GO" id="GO:0080019">
    <property type="term" value="F:alcohol-forming very long-chain fatty acyl-CoA reductase activity"/>
    <property type="evidence" value="ECO:0007669"/>
    <property type="project" value="InterPro"/>
</dbReference>
<reference evidence="3 4" key="1">
    <citation type="journal article" date="2024" name="J Genomics">
        <title>Draft genome sequencing and assembly of Favolaschia claudopus CIRM-BRFM 2984 isolated from oak limbs.</title>
        <authorList>
            <person name="Navarro D."/>
            <person name="Drula E."/>
            <person name="Chaduli D."/>
            <person name="Cazenave R."/>
            <person name="Ahrendt S."/>
            <person name="Wang J."/>
            <person name="Lipzen A."/>
            <person name="Daum C."/>
            <person name="Barry K."/>
            <person name="Grigoriev I.V."/>
            <person name="Favel A."/>
            <person name="Rosso M.N."/>
            <person name="Martin F."/>
        </authorList>
    </citation>
    <scope>NUCLEOTIDE SEQUENCE [LARGE SCALE GENOMIC DNA]</scope>
    <source>
        <strain evidence="3 4">CIRM-BRFM 2984</strain>
    </source>
</reference>
<evidence type="ECO:0000256" key="1">
    <source>
        <dbReference type="RuleBase" id="RU363097"/>
    </source>
</evidence>
<evidence type="ECO:0000313" key="3">
    <source>
        <dbReference type="EMBL" id="KAK6966829.1"/>
    </source>
</evidence>
<dbReference type="GO" id="GO:0035336">
    <property type="term" value="P:long-chain fatty-acyl-CoA metabolic process"/>
    <property type="evidence" value="ECO:0007669"/>
    <property type="project" value="TreeGrafter"/>
</dbReference>
<dbReference type="InterPro" id="IPR036291">
    <property type="entry name" value="NAD(P)-bd_dom_sf"/>
</dbReference>
<keyword evidence="4" id="KW-1185">Reference proteome</keyword>
<feature type="domain" description="Thioester reductase (TE)" evidence="2">
    <location>
        <begin position="20"/>
        <end position="284"/>
    </location>
</feature>
<comment type="function">
    <text evidence="1">Catalyzes the reduction of fatty acyl-CoA to fatty alcohols.</text>
</comment>
<dbReference type="AlphaFoldDB" id="A0AAV9Z0L9"/>
<comment type="catalytic activity">
    <reaction evidence="1">
        <text>a long-chain fatty acyl-CoA + 2 NADPH + 2 H(+) = a long-chain primary fatty alcohol + 2 NADP(+) + CoA</text>
        <dbReference type="Rhea" id="RHEA:52716"/>
        <dbReference type="ChEBI" id="CHEBI:15378"/>
        <dbReference type="ChEBI" id="CHEBI:57287"/>
        <dbReference type="ChEBI" id="CHEBI:57783"/>
        <dbReference type="ChEBI" id="CHEBI:58349"/>
        <dbReference type="ChEBI" id="CHEBI:77396"/>
        <dbReference type="ChEBI" id="CHEBI:83139"/>
        <dbReference type="EC" id="1.2.1.84"/>
    </reaction>
</comment>
<organism evidence="3 4">
    <name type="scientific">Favolaschia claudopus</name>
    <dbReference type="NCBI Taxonomy" id="2862362"/>
    <lineage>
        <taxon>Eukaryota</taxon>
        <taxon>Fungi</taxon>
        <taxon>Dikarya</taxon>
        <taxon>Basidiomycota</taxon>
        <taxon>Agaricomycotina</taxon>
        <taxon>Agaricomycetes</taxon>
        <taxon>Agaricomycetidae</taxon>
        <taxon>Agaricales</taxon>
        <taxon>Marasmiineae</taxon>
        <taxon>Mycenaceae</taxon>
        <taxon>Favolaschia</taxon>
    </lineage>
</organism>
<dbReference type="EC" id="1.2.1.84" evidence="1"/>
<evidence type="ECO:0000313" key="4">
    <source>
        <dbReference type="Proteomes" id="UP001362999"/>
    </source>
</evidence>
<keyword evidence="1" id="KW-0521">NADP</keyword>
<sequence>MNATPDSDPSTFFRKQTTFLTGGTGCLGGCLLYKLVMKLDVKKIYVLARKSSQHAIAQLRETMPEHIEDMLATNKILFVVGDVTTQGDLGTDTSILAEMTSTVNIVIHTAASLDLKSSFSESLHNNCLPALQLAQIAARFKLLTRFVFISTAYANSFLPGGLVEETIYSVGNAEDHLQQIVETGTVPQNLEGFPFPYAFVKNITEQLLFSRHSNLPILIVRPTGIMPAMREPYRHYSRRGSCPGSTYIEAYMTAPDSGVFRVPPLHPAGTNVLDEIPVDIVANIVLLHLMHGTTGIVHAGAESFGLPRTLADFHRDIVEHFPRELHARPPRFQYITDKSEKQGRYAEFWKVAEGDWHFSNAKSKQLAEMAGPLWIEMSEHKAGQLSKERARRISEEVVARMVSTAPRAAL</sequence>
<keyword evidence="1" id="KW-0443">Lipid metabolism</keyword>
<dbReference type="InterPro" id="IPR013120">
    <property type="entry name" value="FAR_NAD-bd"/>
</dbReference>
<dbReference type="PANTHER" id="PTHR11011:SF45">
    <property type="entry name" value="FATTY ACYL-COA REDUCTASE CG8306-RELATED"/>
    <property type="match status" value="1"/>
</dbReference>
<protein>
    <recommendedName>
        <fullName evidence="1">Fatty acyl-CoA reductase</fullName>
        <ecNumber evidence="1">1.2.1.84</ecNumber>
    </recommendedName>
</protein>
<dbReference type="PANTHER" id="PTHR11011">
    <property type="entry name" value="MALE STERILITY PROTEIN 2-RELATED"/>
    <property type="match status" value="1"/>
</dbReference>
<proteinExistence type="inferred from homology"/>
<evidence type="ECO:0000259" key="2">
    <source>
        <dbReference type="Pfam" id="PF07993"/>
    </source>
</evidence>
<gene>
    <name evidence="3" type="ORF">R3P38DRAFT_3512034</name>
</gene>
<dbReference type="GO" id="GO:0005777">
    <property type="term" value="C:peroxisome"/>
    <property type="evidence" value="ECO:0007669"/>
    <property type="project" value="TreeGrafter"/>
</dbReference>
<dbReference type="GO" id="GO:0102965">
    <property type="term" value="F:alcohol-forming long-chain fatty acyl-CoA reductase activity"/>
    <property type="evidence" value="ECO:0007669"/>
    <property type="project" value="UniProtKB-EC"/>
</dbReference>
<dbReference type="Pfam" id="PF07993">
    <property type="entry name" value="NAD_binding_4"/>
    <property type="match status" value="1"/>
</dbReference>
<dbReference type="InterPro" id="IPR026055">
    <property type="entry name" value="FAR"/>
</dbReference>
<dbReference type="Proteomes" id="UP001362999">
    <property type="component" value="Unassembled WGS sequence"/>
</dbReference>
<keyword evidence="1" id="KW-0560">Oxidoreductase</keyword>
<dbReference type="EMBL" id="JAWWNJ010000255">
    <property type="protein sequence ID" value="KAK6966829.1"/>
    <property type="molecule type" value="Genomic_DNA"/>
</dbReference>
<dbReference type="Gene3D" id="3.40.50.720">
    <property type="entry name" value="NAD(P)-binding Rossmann-like Domain"/>
    <property type="match status" value="1"/>
</dbReference>